<gene>
    <name evidence="3" type="ORF">POCULU_LOCUS7561</name>
</gene>
<accession>A0A9N9CGR0</accession>
<dbReference type="InterPro" id="IPR014751">
    <property type="entry name" value="XRCC4-like_C"/>
</dbReference>
<feature type="region of interest" description="Disordered" evidence="1">
    <location>
        <begin position="391"/>
        <end position="413"/>
    </location>
</feature>
<dbReference type="InterPro" id="IPR053962">
    <property type="entry name" value="XRCC4_CC"/>
</dbReference>
<evidence type="ECO:0000313" key="3">
    <source>
        <dbReference type="EMBL" id="CAG8602931.1"/>
    </source>
</evidence>
<comment type="caution">
    <text evidence="3">The sequence shown here is derived from an EMBL/GenBank/DDBJ whole genome shotgun (WGS) entry which is preliminary data.</text>
</comment>
<dbReference type="SUPFAM" id="SSF58022">
    <property type="entry name" value="XRCC4, C-terminal oligomerization domain"/>
    <property type="match status" value="1"/>
</dbReference>
<feature type="region of interest" description="Disordered" evidence="1">
    <location>
        <begin position="255"/>
        <end position="311"/>
    </location>
</feature>
<name>A0A9N9CGR0_9GLOM</name>
<dbReference type="AlphaFoldDB" id="A0A9N9CGR0"/>
<proteinExistence type="predicted"/>
<evidence type="ECO:0000256" key="1">
    <source>
        <dbReference type="SAM" id="MobiDB-lite"/>
    </source>
</evidence>
<feature type="compositionally biased region" description="Polar residues" evidence="1">
    <location>
        <begin position="401"/>
        <end position="413"/>
    </location>
</feature>
<dbReference type="Gene3D" id="1.20.5.370">
    <property type="match status" value="1"/>
</dbReference>
<feature type="compositionally biased region" description="Basic residues" evidence="1">
    <location>
        <begin position="280"/>
        <end position="299"/>
    </location>
</feature>
<evidence type="ECO:0000313" key="4">
    <source>
        <dbReference type="Proteomes" id="UP000789572"/>
    </source>
</evidence>
<feature type="domain" description="XRCC4 coiled-coil" evidence="2">
    <location>
        <begin position="165"/>
        <end position="233"/>
    </location>
</feature>
<keyword evidence="4" id="KW-1185">Reference proteome</keyword>
<evidence type="ECO:0000259" key="2">
    <source>
        <dbReference type="Pfam" id="PF21924"/>
    </source>
</evidence>
<organism evidence="3 4">
    <name type="scientific">Paraglomus occultum</name>
    <dbReference type="NCBI Taxonomy" id="144539"/>
    <lineage>
        <taxon>Eukaryota</taxon>
        <taxon>Fungi</taxon>
        <taxon>Fungi incertae sedis</taxon>
        <taxon>Mucoromycota</taxon>
        <taxon>Glomeromycotina</taxon>
        <taxon>Glomeromycetes</taxon>
        <taxon>Paraglomerales</taxon>
        <taxon>Paraglomeraceae</taxon>
        <taxon>Paraglomus</taxon>
    </lineage>
</organism>
<protein>
    <submittedName>
        <fullName evidence="3">5548_t:CDS:1</fullName>
    </submittedName>
</protein>
<dbReference type="Proteomes" id="UP000789572">
    <property type="component" value="Unassembled WGS sequence"/>
</dbReference>
<dbReference type="Pfam" id="PF21924">
    <property type="entry name" value="XRCC4_CC"/>
    <property type="match status" value="1"/>
</dbReference>
<sequence>MIDDTPVSMMAVEIHSTRLFGIESDASLGSLGLYCQTTWYRPKFYAEIETCLPTDLVCEVVLTDCTRFWEAKVIIYDLLNNTAGVSKDSKEKQLIVIHGLLSGQKIVDGRPCQIRANSHYELVFSVEGREGASKSKRDERMKAIVDIWKLHLYPVNDRPSSIMWRELMNNATKQINFVEEANAKFEEELKERDCRYAEMTNALARMSAQEREKELLSQFAVVLNEKKKKLRKLLKLLESRGISTEDITVPSSIVDEEMSEEPKTTKRKAAPKRNSTSAGRVKKTTAVKTTRAKRGRSAKSGHLSARQREKSPEIAYSLSLMSIEERQENISQESSLQVEPLPRQTFPETVIQPFNWSVPRDGSELADVMSATTIRSNESSFIAVGKESGSIPLSRDDVEMSLTTPSSDSAKVC</sequence>
<dbReference type="EMBL" id="CAJVPJ010001764">
    <property type="protein sequence ID" value="CAG8602931.1"/>
    <property type="molecule type" value="Genomic_DNA"/>
</dbReference>
<reference evidence="3" key="1">
    <citation type="submission" date="2021-06" db="EMBL/GenBank/DDBJ databases">
        <authorList>
            <person name="Kallberg Y."/>
            <person name="Tangrot J."/>
            <person name="Rosling A."/>
        </authorList>
    </citation>
    <scope>NUCLEOTIDE SEQUENCE</scope>
    <source>
        <strain evidence="3">IA702</strain>
    </source>
</reference>
<dbReference type="OrthoDB" id="10452454at2759"/>